<proteinExistence type="predicted"/>
<feature type="region of interest" description="Disordered" evidence="1">
    <location>
        <begin position="1"/>
        <end position="33"/>
    </location>
</feature>
<name>A0A0A2L1Q0_PENEN</name>
<dbReference type="Proteomes" id="UP000030143">
    <property type="component" value="Unassembled WGS sequence"/>
</dbReference>
<organism evidence="2 3">
    <name type="scientific">Penicillium expansum</name>
    <name type="common">Blue mold rot fungus</name>
    <dbReference type="NCBI Taxonomy" id="27334"/>
    <lineage>
        <taxon>Eukaryota</taxon>
        <taxon>Fungi</taxon>
        <taxon>Dikarya</taxon>
        <taxon>Ascomycota</taxon>
        <taxon>Pezizomycotina</taxon>
        <taxon>Eurotiomycetes</taxon>
        <taxon>Eurotiomycetidae</taxon>
        <taxon>Eurotiales</taxon>
        <taxon>Aspergillaceae</taxon>
        <taxon>Penicillium</taxon>
    </lineage>
</organism>
<sequence length="264" mass="29688">MLQIKESPGKPRPPPVDDNTTQDSPSKLSLSSTRNPLGPVVVFIARASSPVDHNYPKAAMNSNQMHQYLRSLLIITAAEHRKRFGLLGLRPHKMQTIIQPAPSRISSVSRVGKFLGMALEEARASKNECIFVLHGWDGWTTDKMTIADLCEQFRDVPFSLHVYANRGDPRDFFEVNAHKVNAYFRHQVAANDPSIVGDRSTALYIRILETLPTLQYARYYPVLSATERENLAKYDKRFVGIYEEDEPEAPKLEVANSDAPKPGV</sequence>
<reference evidence="2 3" key="1">
    <citation type="journal article" date="2015" name="Mol. Plant Microbe Interact.">
        <title>Genome, transcriptome, and functional analyses of Penicillium expansum provide new insights into secondary metabolism and pathogenicity.</title>
        <authorList>
            <person name="Ballester A.R."/>
            <person name="Marcet-Houben M."/>
            <person name="Levin E."/>
            <person name="Sela N."/>
            <person name="Selma-Lazaro C."/>
            <person name="Carmona L."/>
            <person name="Wisniewski M."/>
            <person name="Droby S."/>
            <person name="Gonzalez-Candelas L."/>
            <person name="Gabaldon T."/>
        </authorList>
    </citation>
    <scope>NUCLEOTIDE SEQUENCE [LARGE SCALE GENOMIC DNA]</scope>
    <source>
        <strain evidence="2 3">MD-8</strain>
    </source>
</reference>
<evidence type="ECO:0000313" key="3">
    <source>
        <dbReference type="Proteomes" id="UP000030143"/>
    </source>
</evidence>
<feature type="compositionally biased region" description="Polar residues" evidence="1">
    <location>
        <begin position="18"/>
        <end position="33"/>
    </location>
</feature>
<protein>
    <submittedName>
        <fullName evidence="2">Uncharacterized protein</fullName>
    </submittedName>
</protein>
<comment type="caution">
    <text evidence="2">The sequence shown here is derived from an EMBL/GenBank/DDBJ whole genome shotgun (WGS) entry which is preliminary data.</text>
</comment>
<gene>
    <name evidence="2" type="ORF">PEX2_083330</name>
</gene>
<dbReference type="AlphaFoldDB" id="A0A0A2L1Q0"/>
<dbReference type="VEuPathDB" id="FungiDB:PEXP_094910"/>
<dbReference type="HOGENOM" id="CLU_065199_0_0_1"/>
<keyword evidence="3" id="KW-1185">Reference proteome</keyword>
<evidence type="ECO:0000313" key="2">
    <source>
        <dbReference type="EMBL" id="KGO52799.1"/>
    </source>
</evidence>
<dbReference type="GeneID" id="27681023"/>
<accession>A0A0A2L1Q0</accession>
<dbReference type="STRING" id="27334.A0A0A2L1Q0"/>
<dbReference type="OrthoDB" id="4356307at2759"/>
<dbReference type="PhylomeDB" id="A0A0A2L1Q0"/>
<evidence type="ECO:0000256" key="1">
    <source>
        <dbReference type="SAM" id="MobiDB-lite"/>
    </source>
</evidence>
<dbReference type="EMBL" id="JQFZ01000259">
    <property type="protein sequence ID" value="KGO52799.1"/>
    <property type="molecule type" value="Genomic_DNA"/>
</dbReference>
<dbReference type="RefSeq" id="XP_016595502.1">
    <property type="nucleotide sequence ID" value="XM_016745603.1"/>
</dbReference>